<dbReference type="GO" id="GO:0030686">
    <property type="term" value="C:90S preribosome"/>
    <property type="evidence" value="ECO:0007669"/>
    <property type="project" value="TreeGrafter"/>
</dbReference>
<feature type="domain" description="Bud22" evidence="3">
    <location>
        <begin position="18"/>
        <end position="521"/>
    </location>
</feature>
<feature type="compositionally biased region" description="Acidic residues" evidence="2">
    <location>
        <begin position="212"/>
        <end position="235"/>
    </location>
</feature>
<evidence type="ECO:0000256" key="2">
    <source>
        <dbReference type="SAM" id="MobiDB-lite"/>
    </source>
</evidence>
<organism evidence="4 5">
    <name type="scientific">Colletotrichum phormii</name>
    <dbReference type="NCBI Taxonomy" id="359342"/>
    <lineage>
        <taxon>Eukaryota</taxon>
        <taxon>Fungi</taxon>
        <taxon>Dikarya</taxon>
        <taxon>Ascomycota</taxon>
        <taxon>Pezizomycotina</taxon>
        <taxon>Sordariomycetes</taxon>
        <taxon>Hypocreomycetidae</taxon>
        <taxon>Glomerellales</taxon>
        <taxon>Glomerellaceae</taxon>
        <taxon>Colletotrichum</taxon>
        <taxon>Colletotrichum acutatum species complex</taxon>
    </lineage>
</organism>
<dbReference type="InterPro" id="IPR015158">
    <property type="entry name" value="Bud22_dom"/>
</dbReference>
<evidence type="ECO:0000313" key="5">
    <source>
        <dbReference type="Proteomes" id="UP001243989"/>
    </source>
</evidence>
<dbReference type="PANTHER" id="PTHR23325:SF1">
    <property type="entry name" value="SERUM RESPONSE FACTOR-BINDING PROTEIN 1"/>
    <property type="match status" value="1"/>
</dbReference>
<protein>
    <submittedName>
        <fullName evidence="4">Bud-site selection protein</fullName>
    </submittedName>
</protein>
<gene>
    <name evidence="4" type="ORF">BDP81DRAFT_390839</name>
</gene>
<evidence type="ECO:0000259" key="3">
    <source>
        <dbReference type="Pfam" id="PF09073"/>
    </source>
</evidence>
<dbReference type="EMBL" id="JAHMHQ010000004">
    <property type="protein sequence ID" value="KAK1640086.1"/>
    <property type="molecule type" value="Genomic_DNA"/>
</dbReference>
<evidence type="ECO:0000313" key="4">
    <source>
        <dbReference type="EMBL" id="KAK1640086.1"/>
    </source>
</evidence>
<feature type="compositionally biased region" description="Acidic residues" evidence="2">
    <location>
        <begin position="292"/>
        <end position="329"/>
    </location>
</feature>
<dbReference type="GO" id="GO:0005634">
    <property type="term" value="C:nucleus"/>
    <property type="evidence" value="ECO:0007669"/>
    <property type="project" value="TreeGrafter"/>
</dbReference>
<evidence type="ECO:0000256" key="1">
    <source>
        <dbReference type="ARBA" id="ARBA00023054"/>
    </source>
</evidence>
<comment type="caution">
    <text evidence="4">The sequence shown here is derived from an EMBL/GenBank/DDBJ whole genome shotgun (WGS) entry which is preliminary data.</text>
</comment>
<feature type="compositionally biased region" description="Basic and acidic residues" evidence="2">
    <location>
        <begin position="468"/>
        <end position="497"/>
    </location>
</feature>
<feature type="compositionally biased region" description="Basic and acidic residues" evidence="2">
    <location>
        <begin position="166"/>
        <end position="211"/>
    </location>
</feature>
<reference evidence="4" key="1">
    <citation type="submission" date="2021-06" db="EMBL/GenBank/DDBJ databases">
        <title>Comparative genomics, transcriptomics and evolutionary studies reveal genomic signatures of adaptation to plant cell wall in hemibiotrophic fungi.</title>
        <authorList>
            <consortium name="DOE Joint Genome Institute"/>
            <person name="Baroncelli R."/>
            <person name="Diaz J.F."/>
            <person name="Benocci T."/>
            <person name="Peng M."/>
            <person name="Battaglia E."/>
            <person name="Haridas S."/>
            <person name="Andreopoulos W."/>
            <person name="Labutti K."/>
            <person name="Pangilinan J."/>
            <person name="Floch G.L."/>
            <person name="Makela M.R."/>
            <person name="Henrissat B."/>
            <person name="Grigoriev I.V."/>
            <person name="Crouch J.A."/>
            <person name="De Vries R.P."/>
            <person name="Sukno S.A."/>
            <person name="Thon M.R."/>
        </authorList>
    </citation>
    <scope>NUCLEOTIDE SEQUENCE</scope>
    <source>
        <strain evidence="4">CBS 102054</strain>
    </source>
</reference>
<dbReference type="PANTHER" id="PTHR23325">
    <property type="entry name" value="SERUM RESPONSE FACTOR-BINDING"/>
    <property type="match status" value="1"/>
</dbReference>
<name>A0AAI9ZYA9_9PEZI</name>
<feature type="compositionally biased region" description="Acidic residues" evidence="2">
    <location>
        <begin position="243"/>
        <end position="256"/>
    </location>
</feature>
<dbReference type="GeneID" id="85472323"/>
<dbReference type="Proteomes" id="UP001243989">
    <property type="component" value="Unassembled WGS sequence"/>
</dbReference>
<dbReference type="GO" id="GO:0030490">
    <property type="term" value="P:maturation of SSU-rRNA"/>
    <property type="evidence" value="ECO:0007669"/>
    <property type="project" value="TreeGrafter"/>
</dbReference>
<dbReference type="RefSeq" id="XP_060448693.1">
    <property type="nucleotide sequence ID" value="XM_060587461.1"/>
</dbReference>
<keyword evidence="5" id="KW-1185">Reference proteome</keyword>
<accession>A0AAI9ZYA9</accession>
<dbReference type="AlphaFoldDB" id="A0AAI9ZYA9"/>
<feature type="region of interest" description="Disordered" evidence="2">
    <location>
        <begin position="421"/>
        <end position="497"/>
    </location>
</feature>
<sequence>MVKRKRSREDDIEAKLAEYKKEIFRAIKGAKGLERQRYSKRLRDDKSTPDKVKRLEREVLVLKSLDLLQTADAHLHSSLLKVKQIAESPALPEAIKKGVPKPELSEEEKVALHNVTSGLFNRPSVREAVEKAVRGVCLALNVPIPDKKKRGNKDAAAAAAAPAAAESKKQAKKEEEEDVDNKPRESKKSKLMDAKDVSAKPKAESKAKEAEVEAEEGPNPFDEMDDEIPTDSDAEDGGKNADVAEEEVDSDEEEEDKALSKMEAMLGGSDSEEESPDEDLKARYKALLGEVADGDTADDESNSDDEDEDEDEDQEMANPADDDAEDSGNESDRQRRINAANVSLSPEPEPKPSQQEKKVKRAKKPTGRPGETTFLPSLMGGYISNSESEASDLDLAPPKKRLGQKQRQAIWEKKYGASANHVKSQVNGQRAGARDSGWDMKRGAVGGDEDGGRKPWKKGVSNPLAGGKGRDRGGRGVEEKKKARVPPQKDDEGILHPSWEARKKAKEAQTTAAFAGTKITF</sequence>
<feature type="region of interest" description="Disordered" evidence="2">
    <location>
        <begin position="145"/>
        <end position="408"/>
    </location>
</feature>
<dbReference type="InterPro" id="IPR037393">
    <property type="entry name" value="Bud22/SRFB1"/>
</dbReference>
<dbReference type="Pfam" id="PF09073">
    <property type="entry name" value="BUD22"/>
    <property type="match status" value="1"/>
</dbReference>
<keyword evidence="1" id="KW-0175">Coiled coil</keyword>
<feature type="compositionally biased region" description="Low complexity" evidence="2">
    <location>
        <begin position="154"/>
        <end position="165"/>
    </location>
</feature>
<proteinExistence type="predicted"/>
<feature type="compositionally biased region" description="Basic and acidic residues" evidence="2">
    <location>
        <begin position="432"/>
        <end position="442"/>
    </location>
</feature>
<feature type="compositionally biased region" description="Basic and acidic residues" evidence="2">
    <location>
        <begin position="348"/>
        <end position="357"/>
    </location>
</feature>